<dbReference type="KEGG" id="pxi:J5O05_04155"/>
<dbReference type="InterPro" id="IPR036908">
    <property type="entry name" value="RlpA-like_sf"/>
</dbReference>
<dbReference type="InterPro" id="IPR009009">
    <property type="entry name" value="RlpA-like_DPBB"/>
</dbReference>
<dbReference type="PANTHER" id="PTHR34183">
    <property type="entry name" value="ENDOLYTIC PEPTIDOGLYCAN TRANSGLYCOSYLASE RLPA"/>
    <property type="match status" value="1"/>
</dbReference>
<dbReference type="GO" id="GO:0005886">
    <property type="term" value="C:plasma membrane"/>
    <property type="evidence" value="ECO:0007669"/>
    <property type="project" value="UniProtKB-SubCell"/>
</dbReference>
<dbReference type="SUPFAM" id="SSF50685">
    <property type="entry name" value="Barwin-like endoglucanases"/>
    <property type="match status" value="1"/>
</dbReference>
<reference evidence="7" key="1">
    <citation type="submission" date="2021-03" db="EMBL/GenBank/DDBJ databases">
        <title>Complete Genome of Pseudoalteromonas xiamenensis STKMTI.2, a new potential marine bacterium producing anti-Vibrio compounds.</title>
        <authorList>
            <person name="Handayani D.P."/>
            <person name="Isnansetyo A."/>
            <person name="Istiqomah I."/>
            <person name="Jumina J."/>
        </authorList>
    </citation>
    <scope>NUCLEOTIDE SEQUENCE</scope>
    <source>
        <strain evidence="7">STKMTI.2</strain>
    </source>
</reference>
<evidence type="ECO:0000256" key="4">
    <source>
        <dbReference type="HAMAP-Rule" id="MF_02071"/>
    </source>
</evidence>
<protein>
    <recommendedName>
        <fullName evidence="4">Endolytic peptidoglycan transglycosylase RlpA</fullName>
        <ecNumber evidence="4">4.2.2.-</ecNumber>
    </recommendedName>
</protein>
<comment type="similarity">
    <text evidence="4 5">Belongs to the RlpA family.</text>
</comment>
<dbReference type="CDD" id="cd22268">
    <property type="entry name" value="DPBB_RlpA-like"/>
    <property type="match status" value="1"/>
</dbReference>
<evidence type="ECO:0000256" key="2">
    <source>
        <dbReference type="ARBA" id="ARBA00023239"/>
    </source>
</evidence>
<dbReference type="NCBIfam" id="TIGR00413">
    <property type="entry name" value="rlpA"/>
    <property type="match status" value="1"/>
</dbReference>
<feature type="domain" description="SPOR" evidence="6">
    <location>
        <begin position="173"/>
        <end position="249"/>
    </location>
</feature>
<dbReference type="InterPro" id="IPR034718">
    <property type="entry name" value="RlpA"/>
</dbReference>
<keyword evidence="2 4" id="KW-0456">Lyase</keyword>
<keyword evidence="4" id="KW-0564">Palmitate</keyword>
<dbReference type="GO" id="GO:0000270">
    <property type="term" value="P:peptidoglycan metabolic process"/>
    <property type="evidence" value="ECO:0007669"/>
    <property type="project" value="UniProtKB-UniRule"/>
</dbReference>
<dbReference type="PROSITE" id="PS51724">
    <property type="entry name" value="SPOR"/>
    <property type="match status" value="1"/>
</dbReference>
<sequence>MLLRHFILACLVLGFLTACSAGRYHIRQDAAPLRTPTPLEIQDALVTNEAKSTAAGRPYTVLGKSYTPLKTEKGYRAEGIASWYGRKFHGYYTSNGEVFNMFSMTAAHKTLPLPSFVKVTNLDNGKSAIVRVNDRGPFHDDRVIDLSYAAAYKLGYLSNGTARVKIEAITLDEPVTRYTYVQVAASSQLDNITALGANLAQQFSLGTNVIEEKGLYKLRLSPIVSDEEAQKLLATLRDGQFNQAFLLYSEKQL</sequence>
<gene>
    <name evidence="4" type="primary">rlpA</name>
    <name evidence="7" type="ORF">J5O05_04155</name>
</gene>
<dbReference type="HAMAP" id="MF_02071">
    <property type="entry name" value="RlpA"/>
    <property type="match status" value="1"/>
</dbReference>
<dbReference type="GO" id="GO:0009279">
    <property type="term" value="C:cell outer membrane"/>
    <property type="evidence" value="ECO:0007669"/>
    <property type="project" value="TreeGrafter"/>
</dbReference>
<organism evidence="7 8">
    <name type="scientific">Pseudoalteromonas xiamenensis</name>
    <dbReference type="NCBI Taxonomy" id="882626"/>
    <lineage>
        <taxon>Bacteria</taxon>
        <taxon>Pseudomonadati</taxon>
        <taxon>Pseudomonadota</taxon>
        <taxon>Gammaproteobacteria</taxon>
        <taxon>Alteromonadales</taxon>
        <taxon>Pseudoalteromonadaceae</taxon>
        <taxon>Pseudoalteromonas</taxon>
    </lineage>
</organism>
<dbReference type="SUPFAM" id="SSF110997">
    <property type="entry name" value="Sporulation related repeat"/>
    <property type="match status" value="1"/>
</dbReference>
<dbReference type="Gene3D" id="2.40.40.10">
    <property type="entry name" value="RlpA-like domain"/>
    <property type="match status" value="1"/>
</dbReference>
<dbReference type="GO" id="GO:0071555">
    <property type="term" value="P:cell wall organization"/>
    <property type="evidence" value="ECO:0007669"/>
    <property type="project" value="UniProtKB-KW"/>
</dbReference>
<comment type="subcellular location">
    <subcellularLocation>
        <location evidence="4">Cell membrane</location>
        <topology evidence="4">Lipid-anchor</topology>
    </subcellularLocation>
</comment>
<evidence type="ECO:0000259" key="6">
    <source>
        <dbReference type="PROSITE" id="PS51724"/>
    </source>
</evidence>
<dbReference type="GO" id="GO:0008932">
    <property type="term" value="F:lytic endotransglycosylase activity"/>
    <property type="evidence" value="ECO:0007669"/>
    <property type="project" value="UniProtKB-UniRule"/>
</dbReference>
<keyword evidence="4" id="KW-0472">Membrane</keyword>
<dbReference type="PANTHER" id="PTHR34183:SF1">
    <property type="entry name" value="ENDOLYTIC PEPTIDOGLYCAN TRANSGLYCOSYLASE RLPA"/>
    <property type="match status" value="1"/>
</dbReference>
<evidence type="ECO:0000313" key="8">
    <source>
        <dbReference type="Proteomes" id="UP000664904"/>
    </source>
</evidence>
<keyword evidence="4" id="KW-0449">Lipoprotein</keyword>
<dbReference type="FunFam" id="2.40.40.10:FF:000003">
    <property type="entry name" value="Endolytic peptidoglycan transglycosylase RlpA"/>
    <property type="match status" value="1"/>
</dbReference>
<keyword evidence="8" id="KW-1185">Reference proteome</keyword>
<dbReference type="Pfam" id="PF05036">
    <property type="entry name" value="SPOR"/>
    <property type="match status" value="1"/>
</dbReference>
<dbReference type="PROSITE" id="PS51257">
    <property type="entry name" value="PROKAR_LIPOPROTEIN"/>
    <property type="match status" value="1"/>
</dbReference>
<comment type="function">
    <text evidence="4">Lytic transglycosylase with a strong preference for naked glycan strands that lack stem peptides.</text>
</comment>
<dbReference type="InterPro" id="IPR036680">
    <property type="entry name" value="SPOR-like_sf"/>
</dbReference>
<keyword evidence="4" id="KW-1003">Cell membrane</keyword>
<dbReference type="GO" id="GO:0042834">
    <property type="term" value="F:peptidoglycan binding"/>
    <property type="evidence" value="ECO:0007669"/>
    <property type="project" value="InterPro"/>
</dbReference>
<dbReference type="EC" id="4.2.2.-" evidence="4"/>
<name>A0A975DJE8_9GAMM</name>
<dbReference type="Proteomes" id="UP000664904">
    <property type="component" value="Chromosome"/>
</dbReference>
<evidence type="ECO:0000313" key="7">
    <source>
        <dbReference type="EMBL" id="QTH72842.1"/>
    </source>
</evidence>
<evidence type="ECO:0000256" key="5">
    <source>
        <dbReference type="RuleBase" id="RU003495"/>
    </source>
</evidence>
<dbReference type="InterPro" id="IPR012997">
    <property type="entry name" value="RplA"/>
</dbReference>
<keyword evidence="3 4" id="KW-0961">Cell wall biogenesis/degradation</keyword>
<dbReference type="EMBL" id="CP072133">
    <property type="protein sequence ID" value="QTH72842.1"/>
    <property type="molecule type" value="Genomic_DNA"/>
</dbReference>
<keyword evidence="1" id="KW-0732">Signal</keyword>
<dbReference type="AlphaFoldDB" id="A0A975DJE8"/>
<proteinExistence type="inferred from homology"/>
<evidence type="ECO:0000256" key="1">
    <source>
        <dbReference type="ARBA" id="ARBA00022729"/>
    </source>
</evidence>
<dbReference type="InterPro" id="IPR007730">
    <property type="entry name" value="SPOR-like_dom"/>
</dbReference>
<dbReference type="Gene3D" id="3.30.70.1070">
    <property type="entry name" value="Sporulation related repeat"/>
    <property type="match status" value="1"/>
</dbReference>
<dbReference type="Pfam" id="PF03330">
    <property type="entry name" value="DPBB_1"/>
    <property type="match status" value="1"/>
</dbReference>
<evidence type="ECO:0000256" key="3">
    <source>
        <dbReference type="ARBA" id="ARBA00023316"/>
    </source>
</evidence>
<accession>A0A975DJE8</accession>